<sequence>VCSGIQPDSKVVQPGQSLTITCRLSRYSLYDGYGTGVYCIDLIQPDSSVVQPGQSLTIACWVSGYALYDSSYATEEDLRRRLPATHCQSVALSGVPEPDLAVSFEDLGLLSSEKKSFNPMNKDSNLRLLLWISPAGSFLYS</sequence>
<evidence type="ECO:0000313" key="1">
    <source>
        <dbReference type="EMBL" id="KAK5612524.1"/>
    </source>
</evidence>
<gene>
    <name evidence="1" type="ORF">CRENBAI_012392</name>
</gene>
<feature type="non-terminal residue" evidence="1">
    <location>
        <position position="1"/>
    </location>
</feature>
<dbReference type="Proteomes" id="UP001311232">
    <property type="component" value="Unassembled WGS sequence"/>
</dbReference>
<dbReference type="PANTHER" id="PTHR23266">
    <property type="entry name" value="IMMUNOGLOBULIN HEAVY CHAIN"/>
    <property type="match status" value="1"/>
</dbReference>
<accession>A0AAV9RTX8</accession>
<dbReference type="InterPro" id="IPR050199">
    <property type="entry name" value="IgHV"/>
</dbReference>
<dbReference type="SUPFAM" id="SSF48726">
    <property type="entry name" value="Immunoglobulin"/>
    <property type="match status" value="1"/>
</dbReference>
<comment type="caution">
    <text evidence="1">The sequence shown here is derived from an EMBL/GenBank/DDBJ whole genome shotgun (WGS) entry which is preliminary data.</text>
</comment>
<reference evidence="1 2" key="1">
    <citation type="submission" date="2021-06" db="EMBL/GenBank/DDBJ databases">
        <authorList>
            <person name="Palmer J.M."/>
        </authorList>
    </citation>
    <scope>NUCLEOTIDE SEQUENCE [LARGE SCALE GENOMIC DNA]</scope>
    <source>
        <strain evidence="1 2">MEX-2019</strain>
        <tissue evidence="1">Muscle</tissue>
    </source>
</reference>
<evidence type="ECO:0000313" key="2">
    <source>
        <dbReference type="Proteomes" id="UP001311232"/>
    </source>
</evidence>
<protein>
    <submittedName>
        <fullName evidence="1">Uncharacterized protein</fullName>
    </submittedName>
</protein>
<name>A0AAV9RTX8_9TELE</name>
<dbReference type="AlphaFoldDB" id="A0AAV9RTX8"/>
<keyword evidence="2" id="KW-1185">Reference proteome</keyword>
<proteinExistence type="predicted"/>
<organism evidence="1 2">
    <name type="scientific">Crenichthys baileyi</name>
    <name type="common">White River springfish</name>
    <dbReference type="NCBI Taxonomy" id="28760"/>
    <lineage>
        <taxon>Eukaryota</taxon>
        <taxon>Metazoa</taxon>
        <taxon>Chordata</taxon>
        <taxon>Craniata</taxon>
        <taxon>Vertebrata</taxon>
        <taxon>Euteleostomi</taxon>
        <taxon>Actinopterygii</taxon>
        <taxon>Neopterygii</taxon>
        <taxon>Teleostei</taxon>
        <taxon>Neoteleostei</taxon>
        <taxon>Acanthomorphata</taxon>
        <taxon>Ovalentaria</taxon>
        <taxon>Atherinomorphae</taxon>
        <taxon>Cyprinodontiformes</taxon>
        <taxon>Goodeidae</taxon>
        <taxon>Crenichthys</taxon>
    </lineage>
</organism>
<dbReference type="EMBL" id="JAHHUM010001390">
    <property type="protein sequence ID" value="KAK5612524.1"/>
    <property type="molecule type" value="Genomic_DNA"/>
</dbReference>
<dbReference type="InterPro" id="IPR036179">
    <property type="entry name" value="Ig-like_dom_sf"/>
</dbReference>